<comment type="caution">
    <text evidence="1">The sequence shown here is derived from an EMBL/GenBank/DDBJ whole genome shotgun (WGS) entry which is preliminary data.</text>
</comment>
<dbReference type="AlphaFoldDB" id="A0A4C1V137"/>
<name>A0A4C1V137_EUMVA</name>
<protein>
    <submittedName>
        <fullName evidence="1">Uncharacterized protein</fullName>
    </submittedName>
</protein>
<dbReference type="EMBL" id="BGZK01000261">
    <property type="protein sequence ID" value="GBP32498.1"/>
    <property type="molecule type" value="Genomic_DNA"/>
</dbReference>
<accession>A0A4C1V137</accession>
<dbReference type="Proteomes" id="UP000299102">
    <property type="component" value="Unassembled WGS sequence"/>
</dbReference>
<evidence type="ECO:0000313" key="2">
    <source>
        <dbReference type="Proteomes" id="UP000299102"/>
    </source>
</evidence>
<reference evidence="1 2" key="1">
    <citation type="journal article" date="2019" name="Commun. Biol.">
        <title>The bagworm genome reveals a unique fibroin gene that provides high tensile strength.</title>
        <authorList>
            <person name="Kono N."/>
            <person name="Nakamura H."/>
            <person name="Ohtoshi R."/>
            <person name="Tomita M."/>
            <person name="Numata K."/>
            <person name="Arakawa K."/>
        </authorList>
    </citation>
    <scope>NUCLEOTIDE SEQUENCE [LARGE SCALE GENOMIC DNA]</scope>
</reference>
<gene>
    <name evidence="1" type="ORF">EVAR_23907_1</name>
</gene>
<sequence>MPRLCGLSGVVVYWGKHSLSRSPKMGEGLSAYVAYPILECDRCACSMLHVPDVSGAGSADPLFNNDRQMLQPGGGVACCGNTCALWLPVQDYVNFGTIKLHNEKTAKIVCYSPKLQWAQTTRAVLKQKCRSSADNHRHAQTIVPEVSGEQLESKRIENILCSVIEQLRHE</sequence>
<evidence type="ECO:0000313" key="1">
    <source>
        <dbReference type="EMBL" id="GBP32498.1"/>
    </source>
</evidence>
<proteinExistence type="predicted"/>
<organism evidence="1 2">
    <name type="scientific">Eumeta variegata</name>
    <name type="common">Bagworm moth</name>
    <name type="synonym">Eumeta japonica</name>
    <dbReference type="NCBI Taxonomy" id="151549"/>
    <lineage>
        <taxon>Eukaryota</taxon>
        <taxon>Metazoa</taxon>
        <taxon>Ecdysozoa</taxon>
        <taxon>Arthropoda</taxon>
        <taxon>Hexapoda</taxon>
        <taxon>Insecta</taxon>
        <taxon>Pterygota</taxon>
        <taxon>Neoptera</taxon>
        <taxon>Endopterygota</taxon>
        <taxon>Lepidoptera</taxon>
        <taxon>Glossata</taxon>
        <taxon>Ditrysia</taxon>
        <taxon>Tineoidea</taxon>
        <taxon>Psychidae</taxon>
        <taxon>Oiketicinae</taxon>
        <taxon>Eumeta</taxon>
    </lineage>
</organism>
<keyword evidence="2" id="KW-1185">Reference proteome</keyword>